<protein>
    <submittedName>
        <fullName evidence="1">Uncharacterized protein</fullName>
    </submittedName>
</protein>
<reference evidence="1 2" key="1">
    <citation type="submission" date="2024-06" db="EMBL/GenBank/DDBJ databases">
        <authorList>
            <person name="Pan Q."/>
            <person name="Wen M."/>
            <person name="Jouanno E."/>
            <person name="Zahm M."/>
            <person name="Klopp C."/>
            <person name="Cabau C."/>
            <person name="Louis A."/>
            <person name="Berthelot C."/>
            <person name="Parey E."/>
            <person name="Roest Crollius H."/>
            <person name="Montfort J."/>
            <person name="Robinson-Rechavi M."/>
            <person name="Bouchez O."/>
            <person name="Lampietro C."/>
            <person name="Lopez Roques C."/>
            <person name="Donnadieu C."/>
            <person name="Postlethwait J."/>
            <person name="Bobe J."/>
            <person name="Verreycken H."/>
            <person name="Guiguen Y."/>
        </authorList>
    </citation>
    <scope>NUCLEOTIDE SEQUENCE [LARGE SCALE GENOMIC DNA]</scope>
    <source>
        <strain evidence="1">Up_M1</strain>
        <tissue evidence="1">Testis</tissue>
    </source>
</reference>
<proteinExistence type="predicted"/>
<keyword evidence="2" id="KW-1185">Reference proteome</keyword>
<dbReference type="EMBL" id="JAGEUA010000004">
    <property type="protein sequence ID" value="KAL0985572.1"/>
    <property type="molecule type" value="Genomic_DNA"/>
</dbReference>
<accession>A0ABD0XEV1</accession>
<organism evidence="1 2">
    <name type="scientific">Umbra pygmaea</name>
    <name type="common">Eastern mudminnow</name>
    <dbReference type="NCBI Taxonomy" id="75934"/>
    <lineage>
        <taxon>Eukaryota</taxon>
        <taxon>Metazoa</taxon>
        <taxon>Chordata</taxon>
        <taxon>Craniata</taxon>
        <taxon>Vertebrata</taxon>
        <taxon>Euteleostomi</taxon>
        <taxon>Actinopterygii</taxon>
        <taxon>Neopterygii</taxon>
        <taxon>Teleostei</taxon>
        <taxon>Protacanthopterygii</taxon>
        <taxon>Esociformes</taxon>
        <taxon>Umbridae</taxon>
        <taxon>Umbra</taxon>
    </lineage>
</organism>
<name>A0ABD0XEV1_UMBPY</name>
<comment type="caution">
    <text evidence="1">The sequence shown here is derived from an EMBL/GenBank/DDBJ whole genome shotgun (WGS) entry which is preliminary data.</text>
</comment>
<dbReference type="Proteomes" id="UP001557470">
    <property type="component" value="Unassembled WGS sequence"/>
</dbReference>
<dbReference type="AlphaFoldDB" id="A0ABD0XEV1"/>
<evidence type="ECO:0000313" key="1">
    <source>
        <dbReference type="EMBL" id="KAL0985572.1"/>
    </source>
</evidence>
<evidence type="ECO:0000313" key="2">
    <source>
        <dbReference type="Proteomes" id="UP001557470"/>
    </source>
</evidence>
<sequence>MKSAAGCTGTRLYVEVNSVSGYKLVCSLFHGQHSPHRLLKGNGHVSGVLGTGLIVRMVSIFQAPPPGFLCRHLPLRHIHFVPQYHEGEHLRFLHVSVVDELLLPVGQVVEALVVVHAEGEQAAV</sequence>
<gene>
    <name evidence="1" type="ORF">UPYG_G00158760</name>
</gene>